<dbReference type="Pfam" id="PF18320">
    <property type="entry name" value="Csc2"/>
    <property type="match status" value="1"/>
</dbReference>
<reference evidence="1 2" key="1">
    <citation type="submission" date="2020-06" db="EMBL/GenBank/DDBJ databases">
        <title>High-quality draft genome of sulfate reducer Desulfobacter latus type strain AcrS2 isolated from marine sediment.</title>
        <authorList>
            <person name="Hoppe M."/>
            <person name="Larsen C.K."/>
            <person name="Marshall I.P.G."/>
            <person name="Schramm A."/>
            <person name="Marietou A.G."/>
        </authorList>
    </citation>
    <scope>NUCLEOTIDE SEQUENCE [LARGE SCALE GENOMIC DNA]</scope>
    <source>
        <strain evidence="1 2">AcRS2</strain>
    </source>
</reference>
<dbReference type="RefSeq" id="WP_178367910.1">
    <property type="nucleotide sequence ID" value="NZ_JACADJ010000078.1"/>
</dbReference>
<evidence type="ECO:0000313" key="2">
    <source>
        <dbReference type="Proteomes" id="UP000553343"/>
    </source>
</evidence>
<dbReference type="Proteomes" id="UP000553343">
    <property type="component" value="Unassembled WGS sequence"/>
</dbReference>
<protein>
    <submittedName>
        <fullName evidence="1">Type I-D CRISPR-associated protein Cas7/Csc2</fullName>
    </submittedName>
</protein>
<sequence length="334" mass="37657">MERFHKYLGSLETLTDTTVTGDKKNDFYIHPALKNTGCLTLVMIREAIAPVIFRNAEQEITDIEFNHETYIRAVPNKFKFIEKGRGLQILRAYQVGGRLPQNKTVLKKNQKPSEAYDLNTLVFGDSAVQDNRILPVRTAVNYSDGISLLPKQVCVDESFHNRAMEDGTLFDAENKKNSDNLFTRFFILPETLMIQVLSTRGKVLPPEGLDHLLLSMGLAGAYGGQTSTTGVNIRSRFVGLYGSQFERPQSSPYEIVKALTEKNVNEKDADAVTKAVHDMMSSIHETDMDSETLSNYQQDLIHKFETEDPSLETQYKNAEPKVAELFDSWFGTGK</sequence>
<evidence type="ECO:0000313" key="1">
    <source>
        <dbReference type="EMBL" id="NWH06457.1"/>
    </source>
</evidence>
<dbReference type="InterPro" id="IPR017574">
    <property type="entry name" value="CRISPR-assoc_prot_Cas7/Csc2"/>
</dbReference>
<comment type="caution">
    <text evidence="1">The sequence shown here is derived from an EMBL/GenBank/DDBJ whole genome shotgun (WGS) entry which is preliminary data.</text>
</comment>
<accession>A0A850TDU3</accession>
<dbReference type="EMBL" id="JACADJ010000078">
    <property type="protein sequence ID" value="NWH06457.1"/>
    <property type="molecule type" value="Genomic_DNA"/>
</dbReference>
<dbReference type="AlphaFoldDB" id="A0A850TDU3"/>
<gene>
    <name evidence="1" type="primary">cas7d</name>
    <name evidence="1" type="ORF">HXW94_15950</name>
</gene>
<proteinExistence type="predicted"/>
<organism evidence="1 2">
    <name type="scientific">Desulfobacter latus</name>
    <dbReference type="NCBI Taxonomy" id="2292"/>
    <lineage>
        <taxon>Bacteria</taxon>
        <taxon>Pseudomonadati</taxon>
        <taxon>Thermodesulfobacteriota</taxon>
        <taxon>Desulfobacteria</taxon>
        <taxon>Desulfobacterales</taxon>
        <taxon>Desulfobacteraceae</taxon>
        <taxon>Desulfobacter</taxon>
    </lineage>
</organism>
<dbReference type="NCBIfam" id="TIGR03157">
    <property type="entry name" value="cas_Csc2"/>
    <property type="match status" value="1"/>
</dbReference>
<name>A0A850TDU3_9BACT</name>
<keyword evidence="2" id="KW-1185">Reference proteome</keyword>